<dbReference type="InterPro" id="IPR027417">
    <property type="entry name" value="P-loop_NTPase"/>
</dbReference>
<dbReference type="NCBIfam" id="TIGR01450">
    <property type="entry name" value="recC"/>
    <property type="match status" value="1"/>
</dbReference>
<evidence type="ECO:0000256" key="10">
    <source>
        <dbReference type="HAMAP-Rule" id="MF_01486"/>
    </source>
</evidence>
<comment type="miscellaneous">
    <text evidence="10">In the RecBCD complex, RecB has a slow 3'-5' helicase, an exonuclease activity and loads RecA onto ssDNA, RecD has a fast 5'-3' helicase activity, while RecC stimulates the ATPase and processivity of the RecB helicase and contributes to recognition of the Chi site.</text>
</comment>
<organism evidence="12 13">
    <name type="scientific">Aliidiomarina halalkaliphila</name>
    <dbReference type="NCBI Taxonomy" id="2593535"/>
    <lineage>
        <taxon>Bacteria</taxon>
        <taxon>Pseudomonadati</taxon>
        <taxon>Pseudomonadota</taxon>
        <taxon>Gammaproteobacteria</taxon>
        <taxon>Alteromonadales</taxon>
        <taxon>Idiomarinaceae</taxon>
        <taxon>Aliidiomarina</taxon>
    </lineage>
</organism>
<dbReference type="Proteomes" id="UP000320359">
    <property type="component" value="Unassembled WGS sequence"/>
</dbReference>
<proteinExistence type="inferred from homology"/>
<dbReference type="Gene3D" id="3.40.50.300">
    <property type="entry name" value="P-loop containing nucleotide triphosphate hydrolases"/>
    <property type="match status" value="1"/>
</dbReference>
<keyword evidence="9 10" id="KW-0234">DNA repair</keyword>
<evidence type="ECO:0000256" key="1">
    <source>
        <dbReference type="ARBA" id="ARBA00022722"/>
    </source>
</evidence>
<evidence type="ECO:0000256" key="6">
    <source>
        <dbReference type="ARBA" id="ARBA00022839"/>
    </source>
</evidence>
<sequence length="1175" mass="133280">MTLTPGFAVLHGNRLEVLREALVQWMATHPLAPLEEEQILVQSNGIAQWLKMALASTADGHPGIAAGLRVELPNQFVWRLYRMALGADIPASLPYDKNNLTWRILRLLPALTDSVYEPLQRYLSDDQDGRKAWHLAARLADLFDQYQVYRADWLQQWTDGNDVLLRQQQGDQIEVPLDQTWQPALWRALRTDLEEALHAASYSSRADVHQRALRALQTQDFPAHSFPQRVIVFGVSSLPQQTLELLAALGKHSQVLLAVLNPCRHFWGDIATVRDEVRRQQKRQQRKAGLPEALSAENLHLYAPPLLASLGKQGRDYISLLDQFDEPERYRDWFADRIDIYSEPHSASASSPDAVTVLQQLQDDILELHPLPDTPRLLKEQDNSLTFHRCHSRQREVEVLQDQLLNDFAANPDLKPRDVIVMTPDIGEYAPHIMAVFGRIERDDRRYIPFSLADQASRGRVPLLIALEYLLSLPDQRITLNDVFDLLEVPAIQRRFGLEPSVLPQLRLWLTESGVRWGLDKSHRETLGLGAMGDSYSWIFGIERMLLGYALGDSELDAEHPGNAEQQKELSHWQERRPYSEVAGLAATDLGPVLRLLHALKVWIQALGTAPTRSVTEWTHLFYGRQSDQDDIRQNLLEQFFDFRDDQDERLLVTLTEALERTLDAADAGAFAGEVSLAVMRDAWLGEAEQAGLSQRFMGGQVTFSTLLPMRAIPFQRIYMLGLNDGDYPRSRRPDDFDLMATEYRPGDRSRRDDDRYLFLEALLSARESLYLSYVGWSDRDRSEKPASVLVNQVRDYIAQSWVTEKGASALDVLTHDYPLQPFSAAYFDPESTHRTYAREWQSLAAEGPGERSLPPLAEMPECTLNDLIRFMRDPVRYFVGTRLQSRFFDSELTLNDDEPFQLDGLTRYQLTQQLLNDALKHGPDYDIQQRIRLFRAEGVLPVALFGKHAEREISRIVEVVKARVFGDAQHWQASGEPLSINLSLSSPAPSVQSEPLMLSGHIDALFQNEANEQALVLARPTAVSDKGQPRWENLMDAWIQQLAANAAGHPVRIWQFGLDTHVSIPPWPQEEAHAQLQALVALWWQGLQQPLPIARKTSILALLGGTDSSLETSYEGGFTRTGEVQKSAELARYYPTLESLMHADFMAWSERLYGPLVRTACEVGGQESRQGASE</sequence>
<dbReference type="GO" id="GO:0003678">
    <property type="term" value="F:DNA helicase activity"/>
    <property type="evidence" value="ECO:0007669"/>
    <property type="project" value="UniProtKB-UniRule"/>
</dbReference>
<evidence type="ECO:0000256" key="5">
    <source>
        <dbReference type="ARBA" id="ARBA00022806"/>
    </source>
</evidence>
<keyword evidence="2 10" id="KW-0547">Nucleotide-binding</keyword>
<keyword evidence="5 10" id="KW-0347">Helicase</keyword>
<keyword evidence="8 10" id="KW-0238">DNA-binding</keyword>
<keyword evidence="4 10" id="KW-0378">Hydrolase</keyword>
<dbReference type="PIRSF" id="PIRSF000980">
    <property type="entry name" value="RecC"/>
    <property type="match status" value="1"/>
</dbReference>
<reference evidence="12 13" key="1">
    <citation type="submission" date="2019-07" db="EMBL/GenBank/DDBJ databases">
        <authorList>
            <person name="Yang M."/>
            <person name="Zhao D."/>
            <person name="Xiang H."/>
        </authorList>
    </citation>
    <scope>NUCLEOTIDE SEQUENCE [LARGE SCALE GENOMIC DNA]</scope>
    <source>
        <strain evidence="12 13">IM1326</strain>
    </source>
</reference>
<evidence type="ECO:0000256" key="9">
    <source>
        <dbReference type="ARBA" id="ARBA00023204"/>
    </source>
</evidence>
<evidence type="ECO:0000256" key="2">
    <source>
        <dbReference type="ARBA" id="ARBA00022741"/>
    </source>
</evidence>
<evidence type="ECO:0000256" key="3">
    <source>
        <dbReference type="ARBA" id="ARBA00022763"/>
    </source>
</evidence>
<evidence type="ECO:0000313" key="13">
    <source>
        <dbReference type="Proteomes" id="UP000320359"/>
    </source>
</evidence>
<dbReference type="GO" id="GO:0008854">
    <property type="term" value="F:exodeoxyribonuclease V activity"/>
    <property type="evidence" value="ECO:0007669"/>
    <property type="project" value="InterPro"/>
</dbReference>
<keyword evidence="6 10" id="KW-0269">Exonuclease</keyword>
<dbReference type="SUPFAM" id="SSF52540">
    <property type="entry name" value="P-loop containing nucleoside triphosphate hydrolases"/>
    <property type="match status" value="2"/>
</dbReference>
<comment type="similarity">
    <text evidence="10">Belongs to the RecC family.</text>
</comment>
<accession>A0A552X049</accession>
<dbReference type="PANTHER" id="PTHR30591:SF1">
    <property type="entry name" value="RECBCD ENZYME SUBUNIT RECC"/>
    <property type="match status" value="1"/>
</dbReference>
<dbReference type="GO" id="GO:0005524">
    <property type="term" value="F:ATP binding"/>
    <property type="evidence" value="ECO:0007669"/>
    <property type="project" value="UniProtKB-UniRule"/>
</dbReference>
<dbReference type="Gene3D" id="1.10.486.10">
    <property type="entry name" value="PCRA, domain 4"/>
    <property type="match status" value="1"/>
</dbReference>
<dbReference type="InterPro" id="IPR041500">
    <property type="entry name" value="RecC_C"/>
</dbReference>
<keyword evidence="3 10" id="KW-0227">DNA damage</keyword>
<keyword evidence="13" id="KW-1185">Reference proteome</keyword>
<dbReference type="InterPro" id="IPR011335">
    <property type="entry name" value="Restrct_endonuc-II-like"/>
</dbReference>
<dbReference type="GO" id="GO:0003677">
    <property type="term" value="F:DNA binding"/>
    <property type="evidence" value="ECO:0007669"/>
    <property type="project" value="UniProtKB-UniRule"/>
</dbReference>
<comment type="caution">
    <text evidence="12">The sequence shown here is derived from an EMBL/GenBank/DDBJ whole genome shotgun (WGS) entry which is preliminary data.</text>
</comment>
<dbReference type="PANTHER" id="PTHR30591">
    <property type="entry name" value="RECBCD ENZYME SUBUNIT RECC"/>
    <property type="match status" value="1"/>
</dbReference>
<dbReference type="Gene3D" id="1.10.10.990">
    <property type="match status" value="1"/>
</dbReference>
<dbReference type="Gene3D" id="3.40.50.10930">
    <property type="match status" value="1"/>
</dbReference>
<keyword evidence="7 10" id="KW-0067">ATP-binding</keyword>
<dbReference type="SUPFAM" id="SSF52980">
    <property type="entry name" value="Restriction endonuclease-like"/>
    <property type="match status" value="1"/>
</dbReference>
<evidence type="ECO:0000256" key="8">
    <source>
        <dbReference type="ARBA" id="ARBA00023125"/>
    </source>
</evidence>
<evidence type="ECO:0000313" key="12">
    <source>
        <dbReference type="EMBL" id="TRW48437.1"/>
    </source>
</evidence>
<dbReference type="Pfam" id="PF17946">
    <property type="entry name" value="RecC_C"/>
    <property type="match status" value="1"/>
</dbReference>
<gene>
    <name evidence="10 12" type="primary">recC</name>
    <name evidence="12" type="ORF">FM042_09715</name>
</gene>
<name>A0A552X049_9GAMM</name>
<evidence type="ECO:0000259" key="11">
    <source>
        <dbReference type="Pfam" id="PF17946"/>
    </source>
</evidence>
<dbReference type="Pfam" id="PF04257">
    <property type="entry name" value="Exonuc_V_gamma"/>
    <property type="match status" value="1"/>
</dbReference>
<evidence type="ECO:0000256" key="7">
    <source>
        <dbReference type="ARBA" id="ARBA00022840"/>
    </source>
</evidence>
<evidence type="ECO:0000256" key="4">
    <source>
        <dbReference type="ARBA" id="ARBA00022801"/>
    </source>
</evidence>
<dbReference type="AlphaFoldDB" id="A0A552X049"/>
<dbReference type="GO" id="GO:0009338">
    <property type="term" value="C:exodeoxyribonuclease V complex"/>
    <property type="evidence" value="ECO:0007669"/>
    <property type="project" value="InterPro"/>
</dbReference>
<dbReference type="OrthoDB" id="9762834at2"/>
<dbReference type="InterPro" id="IPR006697">
    <property type="entry name" value="RecC"/>
</dbReference>
<feature type="domain" description="RecC C-terminal" evidence="11">
    <location>
        <begin position="863"/>
        <end position="1100"/>
    </location>
</feature>
<dbReference type="EMBL" id="VJWL01000003">
    <property type="protein sequence ID" value="TRW48437.1"/>
    <property type="molecule type" value="Genomic_DNA"/>
</dbReference>
<comment type="function">
    <text evidence="10">A helicase/nuclease that prepares dsDNA breaks (DSB) for recombinational DNA repair. Binds to DSBs and unwinds DNA via a highly rapid and processive ATP-dependent bidirectional helicase activity. Unwinds dsDNA until it encounters a Chi (crossover hotspot instigator) sequence from the 3' direction. Cuts ssDNA a few nucleotides 3' to the Chi site. The properties and activities of the enzyme are changed at Chi. The Chi-altered holoenzyme produces a long 3'-ssDNA overhang and facilitates RecA-binding to the ssDNA for homologous DNA recombination and repair. Holoenzyme degrades any linearized DNA that is unable to undergo homologous recombination. In the holoenzyme this subunit recognizes the wild-type Chi sequence, and when added to isolated RecB increases its ATP-dependent helicase processivity.</text>
</comment>
<keyword evidence="1 10" id="KW-0540">Nuclease</keyword>
<protein>
    <recommendedName>
        <fullName evidence="10">RecBCD enzyme subunit RecC</fullName>
    </recommendedName>
    <alternativeName>
        <fullName evidence="10">Exonuclease V subunit RecC</fullName>
        <shortName evidence="10">ExoV subunit RecC</shortName>
    </alternativeName>
    <alternativeName>
        <fullName evidence="10">Helicase/nuclease RecBCD subunit RecC</fullName>
    </alternativeName>
</protein>
<dbReference type="RefSeq" id="WP_143236229.1">
    <property type="nucleotide sequence ID" value="NZ_VJWL01000003.1"/>
</dbReference>
<dbReference type="GO" id="GO:0000724">
    <property type="term" value="P:double-strand break repair via homologous recombination"/>
    <property type="evidence" value="ECO:0007669"/>
    <property type="project" value="UniProtKB-UniRule"/>
</dbReference>
<dbReference type="InterPro" id="IPR013986">
    <property type="entry name" value="DExx_box_DNA_helicase_dom_sf"/>
</dbReference>
<dbReference type="HAMAP" id="MF_01486">
    <property type="entry name" value="RecC"/>
    <property type="match status" value="1"/>
</dbReference>
<dbReference type="Gene3D" id="1.10.10.160">
    <property type="match status" value="1"/>
</dbReference>
<comment type="subunit">
    <text evidence="10">Heterotrimer of RecB, RecC and RecD. All subunits contribute to DNA-binding.</text>
</comment>